<dbReference type="EMBL" id="JACTNZ010000011">
    <property type="protein sequence ID" value="KAG5524715.1"/>
    <property type="molecule type" value="Genomic_DNA"/>
</dbReference>
<name>A0AAV6IDL7_9ERIC</name>
<accession>A0AAV6IDL7</accession>
<organism evidence="2 3">
    <name type="scientific">Rhododendron griersonianum</name>
    <dbReference type="NCBI Taxonomy" id="479676"/>
    <lineage>
        <taxon>Eukaryota</taxon>
        <taxon>Viridiplantae</taxon>
        <taxon>Streptophyta</taxon>
        <taxon>Embryophyta</taxon>
        <taxon>Tracheophyta</taxon>
        <taxon>Spermatophyta</taxon>
        <taxon>Magnoliopsida</taxon>
        <taxon>eudicotyledons</taxon>
        <taxon>Gunneridae</taxon>
        <taxon>Pentapetalae</taxon>
        <taxon>asterids</taxon>
        <taxon>Ericales</taxon>
        <taxon>Ericaceae</taxon>
        <taxon>Ericoideae</taxon>
        <taxon>Rhodoreae</taxon>
        <taxon>Rhododendron</taxon>
    </lineage>
</organism>
<evidence type="ECO:0000256" key="1">
    <source>
        <dbReference type="SAM" id="MobiDB-lite"/>
    </source>
</evidence>
<comment type="caution">
    <text evidence="2">The sequence shown here is derived from an EMBL/GenBank/DDBJ whole genome shotgun (WGS) entry which is preliminary data.</text>
</comment>
<feature type="region of interest" description="Disordered" evidence="1">
    <location>
        <begin position="1"/>
        <end position="39"/>
    </location>
</feature>
<dbReference type="AlphaFoldDB" id="A0AAV6IDL7"/>
<gene>
    <name evidence="2" type="ORF">RHGRI_031403</name>
</gene>
<evidence type="ECO:0000313" key="2">
    <source>
        <dbReference type="EMBL" id="KAG5524715.1"/>
    </source>
</evidence>
<proteinExistence type="predicted"/>
<sequence length="198" mass="22484">MLHPLSADRQQPDEISDNDLPPDRPEKLSRSASFREESGDEEEELRWAQLLLLRRRIPVPARDGLRDSLTTASTSIRASTSRRCRCRRLTRRLCCRRSRCRRLVEGLGLVLADWPLGDVISIAEWEKRTQNISSKVVVEGESSRLPSPEVNIETYEKIEEPVDELVEMVIVVSFKVDHSSAFVIGVPGEVLASSFFLI</sequence>
<dbReference type="Proteomes" id="UP000823749">
    <property type="component" value="Chromosome 11"/>
</dbReference>
<evidence type="ECO:0000313" key="3">
    <source>
        <dbReference type="Proteomes" id="UP000823749"/>
    </source>
</evidence>
<protein>
    <submittedName>
        <fullName evidence="2">Uncharacterized protein</fullName>
    </submittedName>
</protein>
<reference evidence="2" key="1">
    <citation type="submission" date="2020-08" db="EMBL/GenBank/DDBJ databases">
        <title>Plant Genome Project.</title>
        <authorList>
            <person name="Zhang R.-G."/>
        </authorList>
    </citation>
    <scope>NUCLEOTIDE SEQUENCE</scope>
    <source>
        <strain evidence="2">WSP0</strain>
        <tissue evidence="2">Leaf</tissue>
    </source>
</reference>
<keyword evidence="3" id="KW-1185">Reference proteome</keyword>
<feature type="compositionally biased region" description="Basic and acidic residues" evidence="1">
    <location>
        <begin position="21"/>
        <end position="37"/>
    </location>
</feature>